<reference evidence="3 4" key="1">
    <citation type="submission" date="2017-07" db="EMBL/GenBank/DDBJ databases">
        <title>Amycolatopsis alba DSM 44262 Genome sequencing and assembly.</title>
        <authorList>
            <person name="Kaur N."/>
            <person name="Mayilraj S."/>
        </authorList>
    </citation>
    <scope>NUCLEOTIDE SEQUENCE [LARGE SCALE GENOMIC DNA]</scope>
    <source>
        <strain evidence="3 4">DSM 44262</strain>
    </source>
</reference>
<comment type="similarity">
    <text evidence="1">Belongs to the YciI family.</text>
</comment>
<dbReference type="PANTHER" id="PTHR35174">
    <property type="entry name" value="BLL7171 PROTEIN-RELATED"/>
    <property type="match status" value="1"/>
</dbReference>
<dbReference type="RefSeq" id="WP_020631622.1">
    <property type="nucleotide sequence ID" value="NZ_KB913032.1"/>
</dbReference>
<dbReference type="InterPro" id="IPR005545">
    <property type="entry name" value="YCII"/>
</dbReference>
<evidence type="ECO:0000256" key="1">
    <source>
        <dbReference type="ARBA" id="ARBA00007689"/>
    </source>
</evidence>
<organism evidence="3 4">
    <name type="scientific">Amycolatopsis alba DSM 44262</name>
    <dbReference type="NCBI Taxonomy" id="1125972"/>
    <lineage>
        <taxon>Bacteria</taxon>
        <taxon>Bacillati</taxon>
        <taxon>Actinomycetota</taxon>
        <taxon>Actinomycetes</taxon>
        <taxon>Pseudonocardiales</taxon>
        <taxon>Pseudonocardiaceae</taxon>
        <taxon>Amycolatopsis</taxon>
    </lineage>
</organism>
<dbReference type="PANTHER" id="PTHR35174:SF3">
    <property type="entry name" value="BLL7171 PROTEIN"/>
    <property type="match status" value="1"/>
</dbReference>
<dbReference type="Proteomes" id="UP000215563">
    <property type="component" value="Unassembled WGS sequence"/>
</dbReference>
<gene>
    <name evidence="3" type="ORF">CFP75_11895</name>
</gene>
<accession>A0A229RYY5</accession>
<feature type="domain" description="YCII-related" evidence="2">
    <location>
        <begin position="1"/>
        <end position="123"/>
    </location>
</feature>
<dbReference type="AlphaFoldDB" id="A0A229RYY5"/>
<dbReference type="Gene3D" id="3.30.70.1060">
    <property type="entry name" value="Dimeric alpha+beta barrel"/>
    <property type="match status" value="1"/>
</dbReference>
<dbReference type="InterPro" id="IPR011008">
    <property type="entry name" value="Dimeric_a/b-barrel"/>
</dbReference>
<comment type="caution">
    <text evidence="3">The sequence shown here is derived from an EMBL/GenBank/DDBJ whole genome shotgun (WGS) entry which is preliminary data.</text>
</comment>
<evidence type="ECO:0000313" key="3">
    <source>
        <dbReference type="EMBL" id="OXM51870.1"/>
    </source>
</evidence>
<name>A0A229RYY5_AMYAL</name>
<dbReference type="EMBL" id="NMQU01000031">
    <property type="protein sequence ID" value="OXM51870.1"/>
    <property type="molecule type" value="Genomic_DNA"/>
</dbReference>
<dbReference type="OrthoDB" id="668782at2"/>
<dbReference type="SUPFAM" id="SSF54909">
    <property type="entry name" value="Dimeric alpha+beta barrel"/>
    <property type="match status" value="1"/>
</dbReference>
<protein>
    <recommendedName>
        <fullName evidence="2">YCII-related domain-containing protein</fullName>
    </recommendedName>
</protein>
<evidence type="ECO:0000313" key="4">
    <source>
        <dbReference type="Proteomes" id="UP000215563"/>
    </source>
</evidence>
<evidence type="ECO:0000259" key="2">
    <source>
        <dbReference type="Pfam" id="PF03795"/>
    </source>
</evidence>
<dbReference type="Pfam" id="PF03795">
    <property type="entry name" value="YCII"/>
    <property type="match status" value="1"/>
</dbReference>
<keyword evidence="4" id="KW-1185">Reference proteome</keyword>
<proteinExistence type="inferred from homology"/>
<sequence length="128" mass="14038">MKYMVLLYSHPEPWGHPVEEFTPEFSGLSADERKKHFEAFEALLGRLHENGELVGGEALGDPAKASLYEVGSDGSKKKSDGPYSSTKDHLAGFFLIEAKDQARADEIAEEFAAPGQSVELRPIWTGGE</sequence>